<evidence type="ECO:0000256" key="2">
    <source>
        <dbReference type="ARBA" id="ARBA00022448"/>
    </source>
</evidence>
<evidence type="ECO:0000256" key="6">
    <source>
        <dbReference type="ARBA" id="ARBA00022840"/>
    </source>
</evidence>
<dbReference type="AlphaFoldDB" id="A0A975CN30"/>
<dbReference type="RefSeq" id="WP_208078972.1">
    <property type="nucleotide sequence ID" value="NZ_CP071869.1"/>
</dbReference>
<feature type="transmembrane region" description="Helical" evidence="9">
    <location>
        <begin position="290"/>
        <end position="313"/>
    </location>
</feature>
<feature type="transmembrane region" description="Helical" evidence="9">
    <location>
        <begin position="151"/>
        <end position="170"/>
    </location>
</feature>
<dbReference type="PROSITE" id="PS00211">
    <property type="entry name" value="ABC_TRANSPORTER_1"/>
    <property type="match status" value="1"/>
</dbReference>
<accession>A0A975CN30</accession>
<keyword evidence="7 9" id="KW-1133">Transmembrane helix</keyword>
<evidence type="ECO:0000256" key="4">
    <source>
        <dbReference type="ARBA" id="ARBA00022692"/>
    </source>
</evidence>
<dbReference type="GO" id="GO:0015421">
    <property type="term" value="F:ABC-type oligopeptide transporter activity"/>
    <property type="evidence" value="ECO:0007669"/>
    <property type="project" value="TreeGrafter"/>
</dbReference>
<keyword evidence="2" id="KW-0813">Transport</keyword>
<evidence type="ECO:0000259" key="10">
    <source>
        <dbReference type="PROSITE" id="PS50893"/>
    </source>
</evidence>
<reference evidence="12 13" key="1">
    <citation type="submission" date="2021-03" db="EMBL/GenBank/DDBJ databases">
        <title>Complete genome of Polaribacter_sp.SM13.</title>
        <authorList>
            <person name="Jeong S.W."/>
            <person name="Bae J.W."/>
        </authorList>
    </citation>
    <scope>NUCLEOTIDE SEQUENCE [LARGE SCALE GENOMIC DNA]</scope>
    <source>
        <strain evidence="12 13">SM13</strain>
    </source>
</reference>
<proteinExistence type="predicted"/>
<dbReference type="PROSITE" id="PS50929">
    <property type="entry name" value="ABC_TM1F"/>
    <property type="match status" value="1"/>
</dbReference>
<dbReference type="SUPFAM" id="SSF90123">
    <property type="entry name" value="ABC transporter transmembrane region"/>
    <property type="match status" value="1"/>
</dbReference>
<dbReference type="CDD" id="cd18541">
    <property type="entry name" value="ABC_6TM_TmrB_like"/>
    <property type="match status" value="1"/>
</dbReference>
<dbReference type="Proteomes" id="UP000663920">
    <property type="component" value="Chromosome"/>
</dbReference>
<dbReference type="InterPro" id="IPR027417">
    <property type="entry name" value="P-loop_NTPase"/>
</dbReference>
<evidence type="ECO:0000313" key="12">
    <source>
        <dbReference type="EMBL" id="QTE22956.1"/>
    </source>
</evidence>
<evidence type="ECO:0000256" key="3">
    <source>
        <dbReference type="ARBA" id="ARBA00022475"/>
    </source>
</evidence>
<dbReference type="KEGG" id="pcea:J3359_01390"/>
<protein>
    <submittedName>
        <fullName evidence="12">ABC transporter ATP-binding protein</fullName>
    </submittedName>
</protein>
<dbReference type="GO" id="GO:0016887">
    <property type="term" value="F:ATP hydrolysis activity"/>
    <property type="evidence" value="ECO:0007669"/>
    <property type="project" value="InterPro"/>
</dbReference>
<dbReference type="InterPro" id="IPR039421">
    <property type="entry name" value="Type_1_exporter"/>
</dbReference>
<dbReference type="Pfam" id="PF00005">
    <property type="entry name" value="ABC_tran"/>
    <property type="match status" value="1"/>
</dbReference>
<dbReference type="PANTHER" id="PTHR43394:SF1">
    <property type="entry name" value="ATP-BINDING CASSETTE SUB-FAMILY B MEMBER 10, MITOCHONDRIAL"/>
    <property type="match status" value="1"/>
</dbReference>
<feature type="domain" description="ABC transmembrane type-1" evidence="11">
    <location>
        <begin position="19"/>
        <end position="319"/>
    </location>
</feature>
<feature type="transmembrane region" description="Helical" evidence="9">
    <location>
        <begin position="176"/>
        <end position="194"/>
    </location>
</feature>
<dbReference type="InterPro" id="IPR011527">
    <property type="entry name" value="ABC1_TM_dom"/>
</dbReference>
<keyword evidence="3" id="KW-1003">Cell membrane</keyword>
<sequence length="593" mass="67116">MKALQYINKYFIKYKWRLLIGILITILSKILALKVPQIVGDSLNIVEDYQTAKNNNLSSEELAVLLKEVEHQLLINILIIVGVAVLAGFFTFLMRQTIIVTSRLVEFDLKNEIYQQYQKLSLNFYKKNRTGDLMNRISEDVSKVRMYVGPAVMYSMNMIVLIAVGFTQMISIDVKLTMYTLIPFPLLSISIFILSKVIHKRSTIVQQYLSKLTTFNQEFFSGIGVVKSYGIERLIIADFDTIANESKEKNIHLHKANALFFPLMILLIGLSNLIVIYVGGKEYINGNIQIGTIIEFLLYVNILTWPVAVIGWVTSMIQQAEASQARINEFLEEVPEIQNNNTLPTKLQGEVTFKNVTFTYDDTDITALKNINFTIKKGETVAILGKTGAGKSTIIELIARLYDTKEGEILLDGQNILNANLNDVRRQIGFVPQDPFLFSETIENNIKFGKEDASETEIIKASKDAVVHENIIDFPRGYKTILGERGVTLSGGQKQRVSIARAIIKNPKILIFDDCLSAVDTETEERILENLKKVSENKTTFIISHRVSSAKNADKILVLDSGKITQQGTHNQLITQEGYYKDLYEQQLLEKEN</sequence>
<dbReference type="GO" id="GO:0005886">
    <property type="term" value="C:plasma membrane"/>
    <property type="evidence" value="ECO:0007669"/>
    <property type="project" value="UniProtKB-SubCell"/>
</dbReference>
<keyword evidence="6 12" id="KW-0067">ATP-binding</keyword>
<dbReference type="SUPFAM" id="SSF52540">
    <property type="entry name" value="P-loop containing nucleoside triphosphate hydrolases"/>
    <property type="match status" value="1"/>
</dbReference>
<keyword evidence="8 9" id="KW-0472">Membrane</keyword>
<keyword evidence="13" id="KW-1185">Reference proteome</keyword>
<organism evidence="12 13">
    <name type="scientific">Polaribacter cellanae</name>
    <dbReference type="NCBI Taxonomy" id="2818493"/>
    <lineage>
        <taxon>Bacteria</taxon>
        <taxon>Pseudomonadati</taxon>
        <taxon>Bacteroidota</taxon>
        <taxon>Flavobacteriia</taxon>
        <taxon>Flavobacteriales</taxon>
        <taxon>Flavobacteriaceae</taxon>
    </lineage>
</organism>
<evidence type="ECO:0000256" key="9">
    <source>
        <dbReference type="SAM" id="Phobius"/>
    </source>
</evidence>
<dbReference type="InterPro" id="IPR017871">
    <property type="entry name" value="ABC_transporter-like_CS"/>
</dbReference>
<dbReference type="Gene3D" id="3.40.50.300">
    <property type="entry name" value="P-loop containing nucleotide triphosphate hydrolases"/>
    <property type="match status" value="1"/>
</dbReference>
<dbReference type="Gene3D" id="1.20.1560.10">
    <property type="entry name" value="ABC transporter type 1, transmembrane domain"/>
    <property type="match status" value="1"/>
</dbReference>
<evidence type="ECO:0000256" key="7">
    <source>
        <dbReference type="ARBA" id="ARBA00022989"/>
    </source>
</evidence>
<name>A0A975CN30_9FLAO</name>
<feature type="transmembrane region" description="Helical" evidence="9">
    <location>
        <begin position="73"/>
        <end position="94"/>
    </location>
</feature>
<comment type="subcellular location">
    <subcellularLocation>
        <location evidence="1">Cell membrane</location>
        <topology evidence="1">Multi-pass membrane protein</topology>
    </subcellularLocation>
</comment>
<dbReference type="Pfam" id="PF00664">
    <property type="entry name" value="ABC_membrane"/>
    <property type="match status" value="1"/>
</dbReference>
<evidence type="ECO:0000256" key="5">
    <source>
        <dbReference type="ARBA" id="ARBA00022741"/>
    </source>
</evidence>
<evidence type="ECO:0000256" key="1">
    <source>
        <dbReference type="ARBA" id="ARBA00004651"/>
    </source>
</evidence>
<dbReference type="EMBL" id="CP071869">
    <property type="protein sequence ID" value="QTE22956.1"/>
    <property type="molecule type" value="Genomic_DNA"/>
</dbReference>
<dbReference type="InterPro" id="IPR036640">
    <property type="entry name" value="ABC1_TM_sf"/>
</dbReference>
<keyword evidence="5" id="KW-0547">Nucleotide-binding</keyword>
<evidence type="ECO:0000256" key="8">
    <source>
        <dbReference type="ARBA" id="ARBA00023136"/>
    </source>
</evidence>
<dbReference type="SMART" id="SM00382">
    <property type="entry name" value="AAA"/>
    <property type="match status" value="1"/>
</dbReference>
<dbReference type="FunFam" id="3.40.50.300:FF:000221">
    <property type="entry name" value="Multidrug ABC transporter ATP-binding protein"/>
    <property type="match status" value="1"/>
</dbReference>
<evidence type="ECO:0000313" key="13">
    <source>
        <dbReference type="Proteomes" id="UP000663920"/>
    </source>
</evidence>
<evidence type="ECO:0000259" key="11">
    <source>
        <dbReference type="PROSITE" id="PS50929"/>
    </source>
</evidence>
<keyword evidence="4 9" id="KW-0812">Transmembrane</keyword>
<dbReference type="PANTHER" id="PTHR43394">
    <property type="entry name" value="ATP-DEPENDENT PERMEASE MDL1, MITOCHONDRIAL"/>
    <property type="match status" value="1"/>
</dbReference>
<dbReference type="InterPro" id="IPR003593">
    <property type="entry name" value="AAA+_ATPase"/>
</dbReference>
<dbReference type="InterPro" id="IPR003439">
    <property type="entry name" value="ABC_transporter-like_ATP-bd"/>
</dbReference>
<feature type="domain" description="ABC transporter" evidence="10">
    <location>
        <begin position="351"/>
        <end position="586"/>
    </location>
</feature>
<feature type="transmembrane region" description="Helical" evidence="9">
    <location>
        <begin position="256"/>
        <end position="278"/>
    </location>
</feature>
<dbReference type="GO" id="GO:0005524">
    <property type="term" value="F:ATP binding"/>
    <property type="evidence" value="ECO:0007669"/>
    <property type="project" value="UniProtKB-KW"/>
</dbReference>
<gene>
    <name evidence="12" type="ORF">J3359_01390</name>
</gene>
<dbReference type="PROSITE" id="PS50893">
    <property type="entry name" value="ABC_TRANSPORTER_2"/>
    <property type="match status" value="1"/>
</dbReference>